<evidence type="ECO:0000313" key="2">
    <source>
        <dbReference type="EMBL" id="KIM20773.1"/>
    </source>
</evidence>
<name>A0A0C2W2S0_SERVB</name>
<dbReference type="HOGENOM" id="CLU_2795554_0_0_1"/>
<gene>
    <name evidence="2" type="ORF">M408DRAFT_333817</name>
</gene>
<accession>A0A0C2W2S0</accession>
<keyword evidence="3" id="KW-1185">Reference proteome</keyword>
<reference evidence="3" key="2">
    <citation type="submission" date="2015-01" db="EMBL/GenBank/DDBJ databases">
        <title>Evolutionary Origins and Diversification of the Mycorrhizal Mutualists.</title>
        <authorList>
            <consortium name="DOE Joint Genome Institute"/>
            <consortium name="Mycorrhizal Genomics Consortium"/>
            <person name="Kohler A."/>
            <person name="Kuo A."/>
            <person name="Nagy L.G."/>
            <person name="Floudas D."/>
            <person name="Copeland A."/>
            <person name="Barry K.W."/>
            <person name="Cichocki N."/>
            <person name="Veneault-Fourrey C."/>
            <person name="LaButti K."/>
            <person name="Lindquist E.A."/>
            <person name="Lipzen A."/>
            <person name="Lundell T."/>
            <person name="Morin E."/>
            <person name="Murat C."/>
            <person name="Riley R."/>
            <person name="Ohm R."/>
            <person name="Sun H."/>
            <person name="Tunlid A."/>
            <person name="Henrissat B."/>
            <person name="Grigoriev I.V."/>
            <person name="Hibbett D.S."/>
            <person name="Martin F."/>
        </authorList>
    </citation>
    <scope>NUCLEOTIDE SEQUENCE [LARGE SCALE GENOMIC DNA]</scope>
    <source>
        <strain evidence="3">MAFF 305830</strain>
    </source>
</reference>
<dbReference type="Proteomes" id="UP000054097">
    <property type="component" value="Unassembled WGS sequence"/>
</dbReference>
<organism evidence="2 3">
    <name type="scientific">Serendipita vermifera MAFF 305830</name>
    <dbReference type="NCBI Taxonomy" id="933852"/>
    <lineage>
        <taxon>Eukaryota</taxon>
        <taxon>Fungi</taxon>
        <taxon>Dikarya</taxon>
        <taxon>Basidiomycota</taxon>
        <taxon>Agaricomycotina</taxon>
        <taxon>Agaricomycetes</taxon>
        <taxon>Sebacinales</taxon>
        <taxon>Serendipitaceae</taxon>
        <taxon>Serendipita</taxon>
    </lineage>
</organism>
<feature type="region of interest" description="Disordered" evidence="1">
    <location>
        <begin position="1"/>
        <end position="39"/>
    </location>
</feature>
<sequence>MSIKPSAPYSLNVPTLPLSSPTPSCASRPDLLASPSAPRTAKECSAMTISCVEITITDSAPTRGVKPS</sequence>
<dbReference type="AlphaFoldDB" id="A0A0C2W2S0"/>
<evidence type="ECO:0000256" key="1">
    <source>
        <dbReference type="SAM" id="MobiDB-lite"/>
    </source>
</evidence>
<proteinExistence type="predicted"/>
<dbReference type="EMBL" id="KN824409">
    <property type="protein sequence ID" value="KIM20773.1"/>
    <property type="molecule type" value="Genomic_DNA"/>
</dbReference>
<reference evidence="2 3" key="1">
    <citation type="submission" date="2014-04" db="EMBL/GenBank/DDBJ databases">
        <authorList>
            <consortium name="DOE Joint Genome Institute"/>
            <person name="Kuo A."/>
            <person name="Zuccaro A."/>
            <person name="Kohler A."/>
            <person name="Nagy L.G."/>
            <person name="Floudas D."/>
            <person name="Copeland A."/>
            <person name="Barry K.W."/>
            <person name="Cichocki N."/>
            <person name="Veneault-Fourrey C."/>
            <person name="LaButti K."/>
            <person name="Lindquist E.A."/>
            <person name="Lipzen A."/>
            <person name="Lundell T."/>
            <person name="Morin E."/>
            <person name="Murat C."/>
            <person name="Sun H."/>
            <person name="Tunlid A."/>
            <person name="Henrissat B."/>
            <person name="Grigoriev I.V."/>
            <person name="Hibbett D.S."/>
            <person name="Martin F."/>
            <person name="Nordberg H.P."/>
            <person name="Cantor M.N."/>
            <person name="Hua S.X."/>
        </authorList>
    </citation>
    <scope>NUCLEOTIDE SEQUENCE [LARGE SCALE GENOMIC DNA]</scope>
    <source>
        <strain evidence="2 3">MAFF 305830</strain>
    </source>
</reference>
<feature type="compositionally biased region" description="Low complexity" evidence="1">
    <location>
        <begin position="14"/>
        <end position="24"/>
    </location>
</feature>
<evidence type="ECO:0000313" key="3">
    <source>
        <dbReference type="Proteomes" id="UP000054097"/>
    </source>
</evidence>
<protein>
    <submittedName>
        <fullName evidence="2">Uncharacterized protein</fullName>
    </submittedName>
</protein>